<dbReference type="PANTHER" id="PTHR43830:SF3">
    <property type="entry name" value="PROTEIN PSP1"/>
    <property type="match status" value="1"/>
</dbReference>
<feature type="region of interest" description="Disordered" evidence="1">
    <location>
        <begin position="255"/>
        <end position="337"/>
    </location>
</feature>
<dbReference type="NCBIfam" id="NF041131">
    <property type="entry name" value="RicT_YaaT_fam"/>
    <property type="match status" value="1"/>
</dbReference>
<feature type="compositionally biased region" description="Low complexity" evidence="1">
    <location>
        <begin position="305"/>
        <end position="325"/>
    </location>
</feature>
<accession>C6HYL0</accession>
<evidence type="ECO:0000313" key="4">
    <source>
        <dbReference type="Proteomes" id="UP000009374"/>
    </source>
</evidence>
<name>C6HYL0_9BACT</name>
<protein>
    <recommendedName>
        <fullName evidence="2">PSP1 C-terminal domain-containing protein</fullName>
    </recommendedName>
</protein>
<feature type="compositionally biased region" description="Low complexity" evidence="1">
    <location>
        <begin position="1"/>
        <end position="18"/>
    </location>
</feature>
<gene>
    <name evidence="3" type="ORF">UBAL3_94240086</name>
</gene>
<evidence type="ECO:0000259" key="2">
    <source>
        <dbReference type="PROSITE" id="PS51411"/>
    </source>
</evidence>
<dbReference type="PROSITE" id="PS51411">
    <property type="entry name" value="PSP1_C"/>
    <property type="match status" value="1"/>
</dbReference>
<dbReference type="InterPro" id="IPR047767">
    <property type="entry name" value="PSP1-like"/>
</dbReference>
<dbReference type="Proteomes" id="UP000009374">
    <property type="component" value="Unassembled WGS sequence"/>
</dbReference>
<keyword evidence="4" id="KW-1185">Reference proteome</keyword>
<sequence length="337" mass="36726">MRARSSTYRSSAATAITAPGRGPGASPDDGPREGPVWILTAQIKNIGPNIPLWAPRAPEKDEPPFRRQESVLGESRLGPAPMVLVENPRIVEASLLPSLPEFRFIRRLTPEDEPRLSSLASRETALLSFVRERAAYRHLPMIFVESVANFAANDFLLYYTAEGRVDFRELLKDIHAKYRGRVELRQISPREYTALLDGVGSCGKSLCCSSFLKSFRTISTRMAREVDAEPASLRSTGMCGRLKCCLSFDLQESGEGESTLSGEEGSSPGGRPSCRKSCGTRGDASSQEPVPGPGWKSVSLDREQGAPSALSSVPPSPSRRGPASPDNRHRKDSSPRV</sequence>
<proteinExistence type="predicted"/>
<dbReference type="EMBL" id="GG693878">
    <property type="protein sequence ID" value="EES52295.1"/>
    <property type="molecule type" value="Genomic_DNA"/>
</dbReference>
<dbReference type="InterPro" id="IPR007557">
    <property type="entry name" value="PSP1_C"/>
</dbReference>
<organism evidence="3 4">
    <name type="scientific">Leptospirillum ferrodiazotrophum</name>
    <dbReference type="NCBI Taxonomy" id="412449"/>
    <lineage>
        <taxon>Bacteria</taxon>
        <taxon>Pseudomonadati</taxon>
        <taxon>Nitrospirota</taxon>
        <taxon>Nitrospiria</taxon>
        <taxon>Nitrospirales</taxon>
        <taxon>Nitrospiraceae</taxon>
        <taxon>Leptospirillum</taxon>
    </lineage>
</organism>
<feature type="domain" description="PSP1 C-terminal" evidence="2">
    <location>
        <begin position="102"/>
        <end position="187"/>
    </location>
</feature>
<dbReference type="PANTHER" id="PTHR43830">
    <property type="entry name" value="PROTEIN PSP1"/>
    <property type="match status" value="1"/>
</dbReference>
<reference evidence="3 4" key="1">
    <citation type="journal article" date="2009" name="Appl. Environ. Microbiol.">
        <title>Community genomic and proteomic analyses of chemoautotrophic iron-oxidizing "Leptospirillum rubarum" (Group II) and "Leptospirillum ferrodiazotrophum" (Group III) bacteria in acid mine drainage biofilms.</title>
        <authorList>
            <person name="Goltsman D.S."/>
            <person name="Denef V.J."/>
            <person name="Singer S.W."/>
            <person name="VerBerkmoes N.C."/>
            <person name="Lefsrud M."/>
            <person name="Mueller R.S."/>
            <person name="Dick G.J."/>
            <person name="Sun C.L."/>
            <person name="Wheeler K.E."/>
            <person name="Zemla A."/>
            <person name="Baker B.J."/>
            <person name="Hauser L."/>
            <person name="Land M."/>
            <person name="Shah M.B."/>
            <person name="Thelen M.P."/>
            <person name="Hettich R.L."/>
            <person name="Banfield J.F."/>
        </authorList>
    </citation>
    <scope>NUCLEOTIDE SEQUENCE [LARGE SCALE GENOMIC DNA]</scope>
</reference>
<feature type="compositionally biased region" description="Low complexity" evidence="1">
    <location>
        <begin position="256"/>
        <end position="270"/>
    </location>
</feature>
<dbReference type="AlphaFoldDB" id="C6HYL0"/>
<feature type="region of interest" description="Disordered" evidence="1">
    <location>
        <begin position="1"/>
        <end position="34"/>
    </location>
</feature>
<feature type="compositionally biased region" description="Basic and acidic residues" evidence="1">
    <location>
        <begin position="326"/>
        <end position="337"/>
    </location>
</feature>
<evidence type="ECO:0000256" key="1">
    <source>
        <dbReference type="SAM" id="MobiDB-lite"/>
    </source>
</evidence>
<evidence type="ECO:0000313" key="3">
    <source>
        <dbReference type="EMBL" id="EES52295.1"/>
    </source>
</evidence>
<dbReference type="Pfam" id="PF04468">
    <property type="entry name" value="PSP1"/>
    <property type="match status" value="1"/>
</dbReference>
<dbReference type="GO" id="GO:0005737">
    <property type="term" value="C:cytoplasm"/>
    <property type="evidence" value="ECO:0007669"/>
    <property type="project" value="TreeGrafter"/>
</dbReference>